<comment type="similarity">
    <text evidence="3">Belongs to the pex2/pex10/pex12 family.</text>
</comment>
<dbReference type="PROSITE" id="PS50089">
    <property type="entry name" value="ZF_RING_2"/>
    <property type="match status" value="1"/>
</dbReference>
<dbReference type="PANTHER" id="PTHR12888:SF0">
    <property type="entry name" value="PEROXISOME ASSEMBLY PROTEIN 12"/>
    <property type="match status" value="1"/>
</dbReference>
<gene>
    <name evidence="18" type="primary">PEX12</name>
    <name evidence="18" type="ORF">DEBR0S2_10946G</name>
</gene>
<dbReference type="PANTHER" id="PTHR12888">
    <property type="entry name" value="PEROXISOME ASSEMBLY PROTEIN 12 PEROXIN-12"/>
    <property type="match status" value="1"/>
</dbReference>
<feature type="domain" description="RING-type" evidence="17">
    <location>
        <begin position="330"/>
        <end position="371"/>
    </location>
</feature>
<dbReference type="GO" id="GO:0008270">
    <property type="term" value="F:zinc ion binding"/>
    <property type="evidence" value="ECO:0007669"/>
    <property type="project" value="UniProtKB-KW"/>
</dbReference>
<evidence type="ECO:0000256" key="16">
    <source>
        <dbReference type="PROSITE-ProRule" id="PRU00175"/>
    </source>
</evidence>
<comment type="subunit">
    <text evidence="15">Component of the PEX2-PEX10-PEX12 retrotranslocation channel, composed of PEX2, PEX10 and PEX12.</text>
</comment>
<sequence length="398" mass="46513">MEFYSNLDSRLLDRQTPTIFEIISAEELENLLSPSIRYVLAYYATRHPRHLIKILNHFGSLNLLIRGLIEYRVLRTWNSTFIERFYGLKRVNRPAIGEWITKSISDISPRYEKLRRLKKKQIWGTLLELLLVPYIKEKLDVLYEHLLPEYLLNKLKPRESIKDFIRYSFVRLYPKVELTLRIFDIVYKILFISGRTKSASLLQQLFGIQYARFSSYDYQLNEKRVSKYLSSPIDPTFRVRPESSTESLLRMYSKFVRPLKKTLLFGADTVLPASIFILKFLEWWNSSDAVSNLKNDKKEKKTPKLPSLLPNSMLEDKGVAGQLATTNDTCRICHEAINNPAIIETGYVFCYPCIYNFLRDGDKSTGGRCPVTGKKLLGCKYSDTMKEWKVTGIRRLII</sequence>
<evidence type="ECO:0000256" key="14">
    <source>
        <dbReference type="ARBA" id="ARBA00029692"/>
    </source>
</evidence>
<dbReference type="Pfam" id="PF04757">
    <property type="entry name" value="Pex2_Pex12"/>
    <property type="match status" value="1"/>
</dbReference>
<keyword evidence="12" id="KW-0472">Membrane</keyword>
<keyword evidence="6" id="KW-0812">Transmembrane</keyword>
<keyword evidence="10" id="KW-0653">Protein transport</keyword>
<protein>
    <recommendedName>
        <fullName evidence="4">Peroxisome assembly protein 12</fullName>
    </recommendedName>
    <alternativeName>
        <fullName evidence="14">Peroxin-12</fullName>
    </alternativeName>
</protein>
<dbReference type="PIRSF" id="PIRSF038074">
    <property type="entry name" value="Peroxisome_assembly_p12"/>
    <property type="match status" value="1"/>
</dbReference>
<evidence type="ECO:0000256" key="7">
    <source>
        <dbReference type="ARBA" id="ARBA00022723"/>
    </source>
</evidence>
<evidence type="ECO:0000256" key="8">
    <source>
        <dbReference type="ARBA" id="ARBA00022771"/>
    </source>
</evidence>
<dbReference type="GO" id="GO:0016562">
    <property type="term" value="P:protein import into peroxisome matrix, receptor recycling"/>
    <property type="evidence" value="ECO:0007669"/>
    <property type="project" value="UniProtKB-ARBA"/>
</dbReference>
<dbReference type="Gene3D" id="3.30.40.10">
    <property type="entry name" value="Zinc/RING finger domain, C3HC4 (zinc finger)"/>
    <property type="match status" value="1"/>
</dbReference>
<keyword evidence="11" id="KW-1133">Transmembrane helix</keyword>
<evidence type="ECO:0000256" key="12">
    <source>
        <dbReference type="ARBA" id="ARBA00023136"/>
    </source>
</evidence>
<evidence type="ECO:0000256" key="6">
    <source>
        <dbReference type="ARBA" id="ARBA00022692"/>
    </source>
</evidence>
<evidence type="ECO:0000256" key="1">
    <source>
        <dbReference type="ARBA" id="ARBA00004585"/>
    </source>
</evidence>
<dbReference type="EMBL" id="CABFWN010000002">
    <property type="protein sequence ID" value="VUG17582.1"/>
    <property type="molecule type" value="Genomic_DNA"/>
</dbReference>
<dbReference type="GO" id="GO:0005778">
    <property type="term" value="C:peroxisomal membrane"/>
    <property type="evidence" value="ECO:0007669"/>
    <property type="project" value="UniProtKB-SubCell"/>
</dbReference>
<evidence type="ECO:0000256" key="2">
    <source>
        <dbReference type="ARBA" id="ARBA00004906"/>
    </source>
</evidence>
<keyword evidence="8 16" id="KW-0863">Zinc-finger</keyword>
<evidence type="ECO:0000256" key="3">
    <source>
        <dbReference type="ARBA" id="ARBA00008704"/>
    </source>
</evidence>
<comment type="subcellular location">
    <subcellularLocation>
        <location evidence="1">Peroxisome membrane</location>
        <topology evidence="1">Multi-pass membrane protein</topology>
    </subcellularLocation>
</comment>
<evidence type="ECO:0000313" key="18">
    <source>
        <dbReference type="EMBL" id="VUG17582.1"/>
    </source>
</evidence>
<dbReference type="AlphaFoldDB" id="A0A7D9GZ41"/>
<evidence type="ECO:0000256" key="5">
    <source>
        <dbReference type="ARBA" id="ARBA00022448"/>
    </source>
</evidence>
<proteinExistence type="inferred from homology"/>
<dbReference type="SMART" id="SM00184">
    <property type="entry name" value="RING"/>
    <property type="match status" value="1"/>
</dbReference>
<keyword evidence="9" id="KW-0862">Zinc</keyword>
<name>A0A7D9GZ41_DEKBR</name>
<reference evidence="18 19" key="1">
    <citation type="submission" date="2019-07" db="EMBL/GenBank/DDBJ databases">
        <authorList>
            <person name="Friedrich A."/>
            <person name="Schacherer J."/>
        </authorList>
    </citation>
    <scope>NUCLEOTIDE SEQUENCE [LARGE SCALE GENOMIC DNA]</scope>
</reference>
<accession>A0A7D9GZ41</accession>
<dbReference type="InterPro" id="IPR001841">
    <property type="entry name" value="Znf_RING"/>
</dbReference>
<dbReference type="InterPro" id="IPR006845">
    <property type="entry name" value="Pex_N"/>
</dbReference>
<dbReference type="GO" id="GO:0006513">
    <property type="term" value="P:protein monoubiquitination"/>
    <property type="evidence" value="ECO:0007669"/>
    <property type="project" value="TreeGrafter"/>
</dbReference>
<keyword evidence="5" id="KW-0813">Transport</keyword>
<keyword evidence="7" id="KW-0479">Metal-binding</keyword>
<organism evidence="18 19">
    <name type="scientific">Dekkera bruxellensis</name>
    <name type="common">Brettanomyces custersii</name>
    <dbReference type="NCBI Taxonomy" id="5007"/>
    <lineage>
        <taxon>Eukaryota</taxon>
        <taxon>Fungi</taxon>
        <taxon>Dikarya</taxon>
        <taxon>Ascomycota</taxon>
        <taxon>Saccharomycotina</taxon>
        <taxon>Pichiomycetes</taxon>
        <taxon>Pichiales</taxon>
        <taxon>Pichiaceae</taxon>
        <taxon>Brettanomyces</taxon>
    </lineage>
</organism>
<comment type="pathway">
    <text evidence="2">Protein modification; protein ubiquitination.</text>
</comment>
<evidence type="ECO:0000256" key="11">
    <source>
        <dbReference type="ARBA" id="ARBA00022989"/>
    </source>
</evidence>
<evidence type="ECO:0000259" key="17">
    <source>
        <dbReference type="PROSITE" id="PS50089"/>
    </source>
</evidence>
<dbReference type="GO" id="GO:0004842">
    <property type="term" value="F:ubiquitin-protein transferase activity"/>
    <property type="evidence" value="ECO:0007669"/>
    <property type="project" value="TreeGrafter"/>
</dbReference>
<evidence type="ECO:0000256" key="13">
    <source>
        <dbReference type="ARBA" id="ARBA00023140"/>
    </source>
</evidence>
<evidence type="ECO:0000256" key="4">
    <source>
        <dbReference type="ARBA" id="ARBA00018980"/>
    </source>
</evidence>
<evidence type="ECO:0000256" key="10">
    <source>
        <dbReference type="ARBA" id="ARBA00022927"/>
    </source>
</evidence>
<evidence type="ECO:0000256" key="9">
    <source>
        <dbReference type="ARBA" id="ARBA00022833"/>
    </source>
</evidence>
<evidence type="ECO:0000313" key="19">
    <source>
        <dbReference type="Proteomes" id="UP000478008"/>
    </source>
</evidence>
<dbReference type="InterPro" id="IPR013083">
    <property type="entry name" value="Znf_RING/FYVE/PHD"/>
</dbReference>
<keyword evidence="13" id="KW-0576">Peroxisome</keyword>
<dbReference type="Proteomes" id="UP000478008">
    <property type="component" value="Unassembled WGS sequence"/>
</dbReference>
<keyword evidence="19" id="KW-1185">Reference proteome</keyword>
<evidence type="ECO:0000256" key="15">
    <source>
        <dbReference type="ARBA" id="ARBA00034505"/>
    </source>
</evidence>
<dbReference type="SUPFAM" id="SSF57850">
    <property type="entry name" value="RING/U-box"/>
    <property type="match status" value="1"/>
</dbReference>
<dbReference type="GO" id="GO:1990429">
    <property type="term" value="C:peroxisomal importomer complex"/>
    <property type="evidence" value="ECO:0007669"/>
    <property type="project" value="TreeGrafter"/>
</dbReference>
<dbReference type="InterPro" id="IPR017375">
    <property type="entry name" value="PEX12"/>
</dbReference>